<gene>
    <name evidence="2" type="ORF">HannXRQ_Chr17g0539901</name>
    <name evidence="1" type="ORF">HanXRQr2_Chr17g0787571</name>
</gene>
<dbReference type="InParanoid" id="A0A251RM48"/>
<protein>
    <submittedName>
        <fullName evidence="2">Uncharacterized protein</fullName>
    </submittedName>
</protein>
<reference evidence="1" key="3">
    <citation type="submission" date="2020-06" db="EMBL/GenBank/DDBJ databases">
        <title>Helianthus annuus Genome sequencing and assembly Release 2.</title>
        <authorList>
            <person name="Gouzy J."/>
            <person name="Langlade N."/>
            <person name="Munos S."/>
        </authorList>
    </citation>
    <scope>NUCLEOTIDE SEQUENCE</scope>
    <source>
        <tissue evidence="1">Leaves</tissue>
    </source>
</reference>
<dbReference type="AlphaFoldDB" id="A0A251RM48"/>
<dbReference type="EMBL" id="MNCJ02000332">
    <property type="protein sequence ID" value="KAF5754112.1"/>
    <property type="molecule type" value="Genomic_DNA"/>
</dbReference>
<accession>A0A251RM48</accession>
<organism evidence="2 3">
    <name type="scientific">Helianthus annuus</name>
    <name type="common">Common sunflower</name>
    <dbReference type="NCBI Taxonomy" id="4232"/>
    <lineage>
        <taxon>Eukaryota</taxon>
        <taxon>Viridiplantae</taxon>
        <taxon>Streptophyta</taxon>
        <taxon>Embryophyta</taxon>
        <taxon>Tracheophyta</taxon>
        <taxon>Spermatophyta</taxon>
        <taxon>Magnoliopsida</taxon>
        <taxon>eudicotyledons</taxon>
        <taxon>Gunneridae</taxon>
        <taxon>Pentapetalae</taxon>
        <taxon>asterids</taxon>
        <taxon>campanulids</taxon>
        <taxon>Asterales</taxon>
        <taxon>Asteraceae</taxon>
        <taxon>Asteroideae</taxon>
        <taxon>Heliantheae alliance</taxon>
        <taxon>Heliantheae</taxon>
        <taxon>Helianthus</taxon>
    </lineage>
</organism>
<reference evidence="1 3" key="1">
    <citation type="journal article" date="2017" name="Nature">
        <title>The sunflower genome provides insights into oil metabolism, flowering and Asterid evolution.</title>
        <authorList>
            <person name="Badouin H."/>
            <person name="Gouzy J."/>
            <person name="Grassa C.J."/>
            <person name="Murat F."/>
            <person name="Staton S.E."/>
            <person name="Cottret L."/>
            <person name="Lelandais-Briere C."/>
            <person name="Owens G.L."/>
            <person name="Carrere S."/>
            <person name="Mayjonade B."/>
            <person name="Legrand L."/>
            <person name="Gill N."/>
            <person name="Kane N.C."/>
            <person name="Bowers J.E."/>
            <person name="Hubner S."/>
            <person name="Bellec A."/>
            <person name="Berard A."/>
            <person name="Berges H."/>
            <person name="Blanchet N."/>
            <person name="Boniface M.C."/>
            <person name="Brunel D."/>
            <person name="Catrice O."/>
            <person name="Chaidir N."/>
            <person name="Claudel C."/>
            <person name="Donnadieu C."/>
            <person name="Faraut T."/>
            <person name="Fievet G."/>
            <person name="Helmstetter N."/>
            <person name="King M."/>
            <person name="Knapp S.J."/>
            <person name="Lai Z."/>
            <person name="Le Paslier M.C."/>
            <person name="Lippi Y."/>
            <person name="Lorenzon L."/>
            <person name="Mandel J.R."/>
            <person name="Marage G."/>
            <person name="Marchand G."/>
            <person name="Marquand E."/>
            <person name="Bret-Mestries E."/>
            <person name="Morien E."/>
            <person name="Nambeesan S."/>
            <person name="Nguyen T."/>
            <person name="Pegot-Espagnet P."/>
            <person name="Pouilly N."/>
            <person name="Raftis F."/>
            <person name="Sallet E."/>
            <person name="Schiex T."/>
            <person name="Thomas J."/>
            <person name="Vandecasteele C."/>
            <person name="Vares D."/>
            <person name="Vear F."/>
            <person name="Vautrin S."/>
            <person name="Crespi M."/>
            <person name="Mangin B."/>
            <person name="Burke J.M."/>
            <person name="Salse J."/>
            <person name="Munos S."/>
            <person name="Vincourt P."/>
            <person name="Rieseberg L.H."/>
            <person name="Langlade N.B."/>
        </authorList>
    </citation>
    <scope>NUCLEOTIDE SEQUENCE [LARGE SCALE GENOMIC DNA]</scope>
    <source>
        <strain evidence="3">cv. SF193</strain>
        <tissue evidence="1">Leaves</tissue>
    </source>
</reference>
<keyword evidence="3" id="KW-1185">Reference proteome</keyword>
<proteinExistence type="predicted"/>
<dbReference type="Proteomes" id="UP000215914">
    <property type="component" value="Chromosome 17"/>
</dbReference>
<evidence type="ECO:0000313" key="1">
    <source>
        <dbReference type="EMBL" id="KAF5754112.1"/>
    </source>
</evidence>
<dbReference type="Gramene" id="mRNA:HanXRQr2_Chr17g0787571">
    <property type="protein sequence ID" value="CDS:HanXRQr2_Chr17g0787571.1"/>
    <property type="gene ID" value="HanXRQr2_Chr17g0787571"/>
</dbReference>
<evidence type="ECO:0000313" key="2">
    <source>
        <dbReference type="EMBL" id="OTF85435.1"/>
    </source>
</evidence>
<sequence>MILKLPIRSDFPLCLVYQNSYVSTNNYIVNSSTSNPINSNTYSTISSSLTTSLSVKNVHHLLPFNIQNLPYALSLSLSFFKHYKRYPLLFKSSFNHPRPLFLNNFFFISIPHHR</sequence>
<name>A0A251RM48_HELAN</name>
<dbReference type="EMBL" id="CM007906">
    <property type="protein sequence ID" value="OTF85435.1"/>
    <property type="molecule type" value="Genomic_DNA"/>
</dbReference>
<reference evidence="2" key="2">
    <citation type="submission" date="2017-02" db="EMBL/GenBank/DDBJ databases">
        <title>Sunflower complete genome.</title>
        <authorList>
            <person name="Langlade N."/>
            <person name="Munos S."/>
        </authorList>
    </citation>
    <scope>NUCLEOTIDE SEQUENCE [LARGE SCALE GENOMIC DNA]</scope>
    <source>
        <tissue evidence="2">Leaves</tissue>
    </source>
</reference>
<evidence type="ECO:0000313" key="3">
    <source>
        <dbReference type="Proteomes" id="UP000215914"/>
    </source>
</evidence>